<accession>A0ACC6TX82</accession>
<gene>
    <name evidence="1" type="ORF">AB4Y32_08795</name>
</gene>
<comment type="caution">
    <text evidence="1">The sequence shown here is derived from an EMBL/GenBank/DDBJ whole genome shotgun (WGS) entry which is preliminary data.</text>
</comment>
<evidence type="ECO:0000313" key="1">
    <source>
        <dbReference type="EMBL" id="MEX3931897.1"/>
    </source>
</evidence>
<keyword evidence="2" id="KW-1185">Reference proteome</keyword>
<name>A0ACC6TX82_9BURK</name>
<reference evidence="1" key="1">
    <citation type="submission" date="2024-07" db="EMBL/GenBank/DDBJ databases">
        <title>A survey of Mimosa microsymbionts across Brazilian biomes reveals a high diversity of Paraburkholderia nodulating endemic species, but also that Cupriavidus is common as a symbiont of widespread species.</title>
        <authorList>
            <person name="Rouws L."/>
            <person name="Barauna A."/>
            <person name="Beukes C."/>
            <person name="Rouws J.R.C."/>
            <person name="De Faria S.M."/>
            <person name="Gross E."/>
            <person name="Bueno Dos Reis Junior F."/>
            <person name="Simon M.F."/>
            <person name="Maluk M."/>
            <person name="Odee D.W."/>
            <person name="Kenicer G."/>
            <person name="Young J.P.W."/>
            <person name="Reis V.M."/>
            <person name="Zilli J."/>
            <person name="James E.K."/>
        </authorList>
    </citation>
    <scope>NUCLEOTIDE SEQUENCE</scope>
    <source>
        <strain evidence="1">EG181B</strain>
    </source>
</reference>
<proteinExistence type="predicted"/>
<dbReference type="Proteomes" id="UP001558850">
    <property type="component" value="Unassembled WGS sequence"/>
</dbReference>
<organism evidence="1 2">
    <name type="scientific">Paraburkholderia phymatum</name>
    <dbReference type="NCBI Taxonomy" id="148447"/>
    <lineage>
        <taxon>Bacteria</taxon>
        <taxon>Pseudomonadati</taxon>
        <taxon>Pseudomonadota</taxon>
        <taxon>Betaproteobacteria</taxon>
        <taxon>Burkholderiales</taxon>
        <taxon>Burkholderiaceae</taxon>
        <taxon>Paraburkholderia</taxon>
    </lineage>
</organism>
<dbReference type="EMBL" id="JBFRCH010000003">
    <property type="protein sequence ID" value="MEX3931897.1"/>
    <property type="molecule type" value="Genomic_DNA"/>
</dbReference>
<evidence type="ECO:0000313" key="2">
    <source>
        <dbReference type="Proteomes" id="UP001558850"/>
    </source>
</evidence>
<protein>
    <submittedName>
        <fullName evidence="1">Helix-turn-helix domain-containing protein</fullName>
    </submittedName>
</protein>
<sequence length="332" mass="36676">MQTTYHDVPRKLDRTFPNRAASLNARVIGIVVFDGFSILPTAEVVDVFDKANQVLAVGHGDAPCYRTVFVSTHGGCVSSSARVDVLTQTADQLRSPRAIFVASGEKYTGFEWDVPFSKWFRAKTSYAEEIFAIVNGEDALFARGMSSQNLSQHMETSVAGHLRLVRTTGNSLPDRAARSAVRHALELIRQDFGVSVLRRVLDLLPDTGWPHSEAIAGVSAKSIKEKIHESAQWITRNCSKAISITVAAQTAGMSGRSYLRHFRAEMGIRPSEHLRRSRVELATALLESSDLPVDKIARRCGLTSGECLARLFRQVLNISPTEYRSRFQSGRA</sequence>